<reference evidence="1 3" key="2">
    <citation type="journal article" date="2014" name="BMC Genomics">
        <title>An improved genome release (version Mt4.0) for the model legume Medicago truncatula.</title>
        <authorList>
            <person name="Tang H."/>
            <person name="Krishnakumar V."/>
            <person name="Bidwell S."/>
            <person name="Rosen B."/>
            <person name="Chan A."/>
            <person name="Zhou S."/>
            <person name="Gentzbittel L."/>
            <person name="Childs K.L."/>
            <person name="Yandell M."/>
            <person name="Gundlach H."/>
            <person name="Mayer K.F."/>
            <person name="Schwartz D.C."/>
            <person name="Town C.D."/>
        </authorList>
    </citation>
    <scope>GENOME REANNOTATION</scope>
    <source>
        <strain evidence="2 3">cv. Jemalong A17</strain>
    </source>
</reference>
<keyword evidence="3" id="KW-1185">Reference proteome</keyword>
<dbReference type="HOGENOM" id="CLU_2674791_0_0_1"/>
<dbReference type="EMBL" id="CM001219">
    <property type="protein sequence ID" value="AES70331.1"/>
    <property type="molecule type" value="Genomic_DNA"/>
</dbReference>
<proteinExistence type="predicted"/>
<gene>
    <name evidence="1" type="ordered locus">MTR_3g051520</name>
</gene>
<dbReference type="EnsemblPlants" id="AES70331">
    <property type="protein sequence ID" value="AES70331"/>
    <property type="gene ID" value="MTR_3g051520"/>
</dbReference>
<evidence type="ECO:0000313" key="3">
    <source>
        <dbReference type="Proteomes" id="UP000002051"/>
    </source>
</evidence>
<reference evidence="1 3" key="1">
    <citation type="journal article" date="2011" name="Nature">
        <title>The Medicago genome provides insight into the evolution of rhizobial symbioses.</title>
        <authorList>
            <person name="Young N.D."/>
            <person name="Debelle F."/>
            <person name="Oldroyd G.E."/>
            <person name="Geurts R."/>
            <person name="Cannon S.B."/>
            <person name="Udvardi M.K."/>
            <person name="Benedito V.A."/>
            <person name="Mayer K.F."/>
            <person name="Gouzy J."/>
            <person name="Schoof H."/>
            <person name="Van de Peer Y."/>
            <person name="Proost S."/>
            <person name="Cook D.R."/>
            <person name="Meyers B.C."/>
            <person name="Spannagl M."/>
            <person name="Cheung F."/>
            <person name="De Mita S."/>
            <person name="Krishnakumar V."/>
            <person name="Gundlach H."/>
            <person name="Zhou S."/>
            <person name="Mudge J."/>
            <person name="Bharti A.K."/>
            <person name="Murray J.D."/>
            <person name="Naoumkina M.A."/>
            <person name="Rosen B."/>
            <person name="Silverstein K.A."/>
            <person name="Tang H."/>
            <person name="Rombauts S."/>
            <person name="Zhao P.X."/>
            <person name="Zhou P."/>
            <person name="Barbe V."/>
            <person name="Bardou P."/>
            <person name="Bechner M."/>
            <person name="Bellec A."/>
            <person name="Berger A."/>
            <person name="Berges H."/>
            <person name="Bidwell S."/>
            <person name="Bisseling T."/>
            <person name="Choisne N."/>
            <person name="Couloux A."/>
            <person name="Denny R."/>
            <person name="Deshpande S."/>
            <person name="Dai X."/>
            <person name="Doyle J.J."/>
            <person name="Dudez A.M."/>
            <person name="Farmer A.D."/>
            <person name="Fouteau S."/>
            <person name="Franken C."/>
            <person name="Gibelin C."/>
            <person name="Gish J."/>
            <person name="Goldstein S."/>
            <person name="Gonzalez A.J."/>
            <person name="Green P.J."/>
            <person name="Hallab A."/>
            <person name="Hartog M."/>
            <person name="Hua A."/>
            <person name="Humphray S.J."/>
            <person name="Jeong D.H."/>
            <person name="Jing Y."/>
            <person name="Jocker A."/>
            <person name="Kenton S.M."/>
            <person name="Kim D.J."/>
            <person name="Klee K."/>
            <person name="Lai H."/>
            <person name="Lang C."/>
            <person name="Lin S."/>
            <person name="Macmil S.L."/>
            <person name="Magdelenat G."/>
            <person name="Matthews L."/>
            <person name="McCorrison J."/>
            <person name="Monaghan E.L."/>
            <person name="Mun J.H."/>
            <person name="Najar F.Z."/>
            <person name="Nicholson C."/>
            <person name="Noirot C."/>
            <person name="O'Bleness M."/>
            <person name="Paule C.R."/>
            <person name="Poulain J."/>
            <person name="Prion F."/>
            <person name="Qin B."/>
            <person name="Qu C."/>
            <person name="Retzel E.F."/>
            <person name="Riddle C."/>
            <person name="Sallet E."/>
            <person name="Samain S."/>
            <person name="Samson N."/>
            <person name="Sanders I."/>
            <person name="Saurat O."/>
            <person name="Scarpelli C."/>
            <person name="Schiex T."/>
            <person name="Segurens B."/>
            <person name="Severin A.J."/>
            <person name="Sherrier D.J."/>
            <person name="Shi R."/>
            <person name="Sims S."/>
            <person name="Singer S.R."/>
            <person name="Sinharoy S."/>
            <person name="Sterck L."/>
            <person name="Viollet A."/>
            <person name="Wang B.B."/>
            <person name="Wang K."/>
            <person name="Wang M."/>
            <person name="Wang X."/>
            <person name="Warfsmann J."/>
            <person name="Weissenbach J."/>
            <person name="White D.D."/>
            <person name="White J.D."/>
            <person name="Wiley G.B."/>
            <person name="Wincker P."/>
            <person name="Xing Y."/>
            <person name="Yang L."/>
            <person name="Yao Z."/>
            <person name="Ying F."/>
            <person name="Zhai J."/>
            <person name="Zhou L."/>
            <person name="Zuber A."/>
            <person name="Denarie J."/>
            <person name="Dixon R.A."/>
            <person name="May G.D."/>
            <person name="Schwartz D.C."/>
            <person name="Rogers J."/>
            <person name="Quetier F."/>
            <person name="Town C.D."/>
            <person name="Roe B.A."/>
        </authorList>
    </citation>
    <scope>NUCLEOTIDE SEQUENCE [LARGE SCALE GENOMIC DNA]</scope>
    <source>
        <strain evidence="1">A17</strain>
        <strain evidence="2 3">cv. Jemalong A17</strain>
    </source>
</reference>
<organism evidence="1 3">
    <name type="scientific">Medicago truncatula</name>
    <name type="common">Barrel medic</name>
    <name type="synonym">Medicago tribuloides</name>
    <dbReference type="NCBI Taxonomy" id="3880"/>
    <lineage>
        <taxon>Eukaryota</taxon>
        <taxon>Viridiplantae</taxon>
        <taxon>Streptophyta</taxon>
        <taxon>Embryophyta</taxon>
        <taxon>Tracheophyta</taxon>
        <taxon>Spermatophyta</taxon>
        <taxon>Magnoliopsida</taxon>
        <taxon>eudicotyledons</taxon>
        <taxon>Gunneridae</taxon>
        <taxon>Pentapetalae</taxon>
        <taxon>rosids</taxon>
        <taxon>fabids</taxon>
        <taxon>Fabales</taxon>
        <taxon>Fabaceae</taxon>
        <taxon>Papilionoideae</taxon>
        <taxon>50 kb inversion clade</taxon>
        <taxon>NPAAA clade</taxon>
        <taxon>Hologalegina</taxon>
        <taxon>IRL clade</taxon>
        <taxon>Trifolieae</taxon>
        <taxon>Medicago</taxon>
    </lineage>
</organism>
<dbReference type="AlphaFoldDB" id="G7IXN0"/>
<sequence>MTTKGLYFPQPIFSHGQLYVALSRVTSRKLKILIFDDEGEDSYVKCSLQRKLSNCTLIFCSTVDFLIKKNPCMSH</sequence>
<dbReference type="Proteomes" id="UP000002051">
    <property type="component" value="Chromosome 3"/>
</dbReference>
<dbReference type="eggNOG" id="KOG0987">
    <property type="taxonomic scope" value="Eukaryota"/>
</dbReference>
<name>G7IXN0_MEDTR</name>
<evidence type="ECO:0000313" key="1">
    <source>
        <dbReference type="EMBL" id="AES70331.1"/>
    </source>
</evidence>
<reference evidence="2" key="3">
    <citation type="submission" date="2015-04" db="UniProtKB">
        <authorList>
            <consortium name="EnsemblPlants"/>
        </authorList>
    </citation>
    <scope>IDENTIFICATION</scope>
    <source>
        <strain evidence="2">cv. Jemalong A17</strain>
    </source>
</reference>
<accession>G7IXN0</accession>
<dbReference type="PaxDb" id="3880-AES70331"/>
<evidence type="ECO:0000313" key="2">
    <source>
        <dbReference type="EnsemblPlants" id="AES70331"/>
    </source>
</evidence>
<protein>
    <submittedName>
        <fullName evidence="1">AT hook motif protein, putative</fullName>
    </submittedName>
</protein>